<dbReference type="NCBIfam" id="TIGR03351">
    <property type="entry name" value="PhnX-like"/>
    <property type="match status" value="1"/>
</dbReference>
<dbReference type="PATRIC" id="fig|1263868.3.peg.1556"/>
<dbReference type="FunFam" id="3.40.50.1000:FF:000475">
    <property type="match status" value="1"/>
</dbReference>
<dbReference type="SFLD" id="SFLDG01135">
    <property type="entry name" value="C1.5.6:_HAD__Beta-PGM__Phospha"/>
    <property type="match status" value="1"/>
</dbReference>
<protein>
    <submittedName>
        <fullName evidence="1">Phosphatase</fullName>
    </submittedName>
</protein>
<dbReference type="PANTHER" id="PTHR43434">
    <property type="entry name" value="PHOSPHOGLYCOLATE PHOSPHATASE"/>
    <property type="match status" value="1"/>
</dbReference>
<proteinExistence type="predicted"/>
<dbReference type="GO" id="GO:0005829">
    <property type="term" value="C:cytosol"/>
    <property type="evidence" value="ECO:0007669"/>
    <property type="project" value="TreeGrafter"/>
</dbReference>
<dbReference type="GO" id="GO:0006281">
    <property type="term" value="P:DNA repair"/>
    <property type="evidence" value="ECO:0007669"/>
    <property type="project" value="TreeGrafter"/>
</dbReference>
<dbReference type="InterPro" id="IPR050155">
    <property type="entry name" value="HAD-like_hydrolase_sf"/>
</dbReference>
<dbReference type="STRING" id="1263868.RESH_01445"/>
<organism evidence="1 2">
    <name type="scientific">Rhodopirellula europaea SH398</name>
    <dbReference type="NCBI Taxonomy" id="1263868"/>
    <lineage>
        <taxon>Bacteria</taxon>
        <taxon>Pseudomonadati</taxon>
        <taxon>Planctomycetota</taxon>
        <taxon>Planctomycetia</taxon>
        <taxon>Pirellulales</taxon>
        <taxon>Pirellulaceae</taxon>
        <taxon>Rhodopirellula</taxon>
    </lineage>
</organism>
<dbReference type="InterPro" id="IPR022468">
    <property type="entry name" value="PhnX-like"/>
</dbReference>
<gene>
    <name evidence="1" type="ORF">RESH_01445</name>
</gene>
<dbReference type="RefSeq" id="WP_008664912.1">
    <property type="nucleotide sequence ID" value="NZ_ANOF01000050.1"/>
</dbReference>
<dbReference type="Pfam" id="PF00702">
    <property type="entry name" value="Hydrolase"/>
    <property type="match status" value="1"/>
</dbReference>
<evidence type="ECO:0000313" key="2">
    <source>
        <dbReference type="Proteomes" id="UP000011996"/>
    </source>
</evidence>
<dbReference type="OrthoDB" id="5504491at2"/>
<name>M5S964_9BACT</name>
<dbReference type="Gene3D" id="1.10.150.240">
    <property type="entry name" value="Putative phosphatase, domain 2"/>
    <property type="match status" value="1"/>
</dbReference>
<dbReference type="AlphaFoldDB" id="M5S964"/>
<dbReference type="PANTHER" id="PTHR43434:SF19">
    <property type="entry name" value="PHOSPHONOACETALDEHYDE HYDROLASE"/>
    <property type="match status" value="1"/>
</dbReference>
<comment type="caution">
    <text evidence="1">The sequence shown here is derived from an EMBL/GenBank/DDBJ whole genome shotgun (WGS) entry which is preliminary data.</text>
</comment>
<dbReference type="InterPro" id="IPR036412">
    <property type="entry name" value="HAD-like_sf"/>
</dbReference>
<dbReference type="SFLD" id="SFLDS00003">
    <property type="entry name" value="Haloacid_Dehalogenase"/>
    <property type="match status" value="1"/>
</dbReference>
<dbReference type="InterPro" id="IPR023214">
    <property type="entry name" value="HAD_sf"/>
</dbReference>
<dbReference type="EMBL" id="ANOF01000050">
    <property type="protein sequence ID" value="EMI28035.1"/>
    <property type="molecule type" value="Genomic_DNA"/>
</dbReference>
<dbReference type="InterPro" id="IPR023198">
    <property type="entry name" value="PGP-like_dom2"/>
</dbReference>
<dbReference type="Proteomes" id="UP000011996">
    <property type="component" value="Unassembled WGS sequence"/>
</dbReference>
<dbReference type="Gene3D" id="3.40.50.1000">
    <property type="entry name" value="HAD superfamily/HAD-like"/>
    <property type="match status" value="1"/>
</dbReference>
<dbReference type="GO" id="GO:0008967">
    <property type="term" value="F:phosphoglycolate phosphatase activity"/>
    <property type="evidence" value="ECO:0007669"/>
    <property type="project" value="TreeGrafter"/>
</dbReference>
<dbReference type="SUPFAM" id="SSF56784">
    <property type="entry name" value="HAD-like"/>
    <property type="match status" value="1"/>
</dbReference>
<dbReference type="SFLD" id="SFLDG01129">
    <property type="entry name" value="C1.5:_HAD__Beta-PGM__Phosphata"/>
    <property type="match status" value="1"/>
</dbReference>
<sequence length="230" mass="24774">MIELVVFDMAGTTVDEDNVVYKTVRQAINAAGYNFTQEQVQSAGAGKEKSQAIRDVLALDGADHSEDEVQAIFADFRDRLVVAYNSLDVVEQPGASDIFRELHSRGIKVVLNTGYDRPTAEKLVHKIGWTIGEDVDALVTASDVETGRPAPDMIYLAMALTQVTNAASVAKIGDSRIDIEEGQNANCGMALGITTGAQPESELLHANPTAVIHHLRDLLQLVDQTSNAVV</sequence>
<accession>M5S964</accession>
<evidence type="ECO:0000313" key="1">
    <source>
        <dbReference type="EMBL" id="EMI28035.1"/>
    </source>
</evidence>
<reference evidence="1 2" key="1">
    <citation type="journal article" date="2013" name="Mar. Genomics">
        <title>Expression of sulfatases in Rhodopirellula baltica and the diversity of sulfatases in the genus Rhodopirellula.</title>
        <authorList>
            <person name="Wegner C.E."/>
            <person name="Richter-Heitmann T."/>
            <person name="Klindworth A."/>
            <person name="Klockow C."/>
            <person name="Richter M."/>
            <person name="Achstetter T."/>
            <person name="Glockner F.O."/>
            <person name="Harder J."/>
        </authorList>
    </citation>
    <scope>NUCLEOTIDE SEQUENCE [LARGE SCALE GENOMIC DNA]</scope>
    <source>
        <strain evidence="1 2">SH398</strain>
    </source>
</reference>